<evidence type="ECO:0000256" key="1">
    <source>
        <dbReference type="SAM" id="SignalP"/>
    </source>
</evidence>
<dbReference type="OrthoDB" id="7929599at2"/>
<proteinExistence type="predicted"/>
<feature type="signal peptide" evidence="1">
    <location>
        <begin position="1"/>
        <end position="24"/>
    </location>
</feature>
<sequence>MVRSSLLPRLFALGALGFAGPALSATLDGLAVQVTNTSEPVLCAEKDNVAVNFASPEVRSFRIEAVHPAYMGTLRQDRWEPDWTACEDISEETSTKPHPTMHTLYEDDRITIMGLSFSEFWRPAETTVTIGDKITRNIHLMQLLKKHNGKPEEVIAMYPGDGYWRIKPLPPQHLGWTAYGSSFIVGPVEFDQRPIANLTDVAFDPKSMRFTLTLAKGGKAHVTVADLNEERMALDVSFDEAISGTPFATLRSMYVTEFNADVARIAVREEKARSWREDMIMNFRDATATDAWMGRLVPSRHNTSAPDMMFNHFRGQQGASR</sequence>
<protein>
    <submittedName>
        <fullName evidence="2">Uncharacterized protein</fullName>
    </submittedName>
</protein>
<accession>A0A1G5GSM7</accession>
<organism evidence="2 3">
    <name type="scientific">Microvirga guangxiensis</name>
    <dbReference type="NCBI Taxonomy" id="549386"/>
    <lineage>
        <taxon>Bacteria</taxon>
        <taxon>Pseudomonadati</taxon>
        <taxon>Pseudomonadota</taxon>
        <taxon>Alphaproteobacteria</taxon>
        <taxon>Hyphomicrobiales</taxon>
        <taxon>Methylobacteriaceae</taxon>
        <taxon>Microvirga</taxon>
    </lineage>
</organism>
<keyword evidence="1" id="KW-0732">Signal</keyword>
<dbReference type="Proteomes" id="UP000199569">
    <property type="component" value="Unassembled WGS sequence"/>
</dbReference>
<dbReference type="EMBL" id="FMVJ01000004">
    <property type="protein sequence ID" value="SCY54387.1"/>
    <property type="molecule type" value="Genomic_DNA"/>
</dbReference>
<feature type="chain" id="PRO_5011500232" evidence="1">
    <location>
        <begin position="25"/>
        <end position="321"/>
    </location>
</feature>
<dbReference type="AlphaFoldDB" id="A0A1G5GSM7"/>
<evidence type="ECO:0000313" key="3">
    <source>
        <dbReference type="Proteomes" id="UP000199569"/>
    </source>
</evidence>
<reference evidence="2 3" key="1">
    <citation type="submission" date="2016-10" db="EMBL/GenBank/DDBJ databases">
        <authorList>
            <person name="de Groot N.N."/>
        </authorList>
    </citation>
    <scope>NUCLEOTIDE SEQUENCE [LARGE SCALE GENOMIC DNA]</scope>
    <source>
        <strain evidence="2 3">CGMCC 1.7666</strain>
    </source>
</reference>
<name>A0A1G5GSM7_9HYPH</name>
<evidence type="ECO:0000313" key="2">
    <source>
        <dbReference type="EMBL" id="SCY54387.1"/>
    </source>
</evidence>
<keyword evidence="3" id="KW-1185">Reference proteome</keyword>
<gene>
    <name evidence="2" type="ORF">SAMN02927923_01620</name>
</gene>